<comment type="similarity">
    <text evidence="4">Belongs to the CTDSPL2 family.</text>
</comment>
<feature type="region of interest" description="Disordered" evidence="5">
    <location>
        <begin position="156"/>
        <end position="202"/>
    </location>
</feature>
<gene>
    <name evidence="7" type="ORF">PPYR1160_LOCUS4989</name>
</gene>
<feature type="compositionally biased region" description="Low complexity" evidence="5">
    <location>
        <begin position="188"/>
        <end position="200"/>
    </location>
</feature>
<evidence type="ECO:0000313" key="7">
    <source>
        <dbReference type="EMBL" id="CAD8255497.1"/>
    </source>
</evidence>
<dbReference type="NCBIfam" id="TIGR02251">
    <property type="entry name" value="HIF-SF_euk"/>
    <property type="match status" value="1"/>
</dbReference>
<name>A0A7R9U5L6_9STRA</name>
<evidence type="ECO:0000256" key="4">
    <source>
        <dbReference type="ARBA" id="ARBA00038355"/>
    </source>
</evidence>
<feature type="compositionally biased region" description="Polar residues" evidence="5">
    <location>
        <begin position="95"/>
        <end position="115"/>
    </location>
</feature>
<dbReference type="AlphaFoldDB" id="A0A7R9U5L6"/>
<dbReference type="SMART" id="SM00577">
    <property type="entry name" value="CPDc"/>
    <property type="match status" value="1"/>
</dbReference>
<reference evidence="7" key="1">
    <citation type="submission" date="2021-01" db="EMBL/GenBank/DDBJ databases">
        <authorList>
            <person name="Corre E."/>
            <person name="Pelletier E."/>
            <person name="Niang G."/>
            <person name="Scheremetjew M."/>
            <person name="Finn R."/>
            <person name="Kale V."/>
            <person name="Holt S."/>
            <person name="Cochrane G."/>
            <person name="Meng A."/>
            <person name="Brown T."/>
            <person name="Cohen L."/>
        </authorList>
    </citation>
    <scope>NUCLEOTIDE SEQUENCE</scope>
    <source>
        <strain evidence="7">CCMP2078</strain>
    </source>
</reference>
<evidence type="ECO:0000259" key="6">
    <source>
        <dbReference type="PROSITE" id="PS50969"/>
    </source>
</evidence>
<dbReference type="PANTHER" id="PTHR12210">
    <property type="entry name" value="DULLARD PROTEIN PHOSPHATASE"/>
    <property type="match status" value="1"/>
</dbReference>
<dbReference type="EMBL" id="HBEA01006493">
    <property type="protein sequence ID" value="CAD8255497.1"/>
    <property type="molecule type" value="Transcribed_RNA"/>
</dbReference>
<evidence type="ECO:0000256" key="1">
    <source>
        <dbReference type="ARBA" id="ARBA00022801"/>
    </source>
</evidence>
<dbReference type="InterPro" id="IPR036412">
    <property type="entry name" value="HAD-like_sf"/>
</dbReference>
<dbReference type="InterPro" id="IPR011948">
    <property type="entry name" value="Dullard_phosphatase"/>
</dbReference>
<dbReference type="InterPro" id="IPR004274">
    <property type="entry name" value="FCP1_dom"/>
</dbReference>
<dbReference type="InterPro" id="IPR023214">
    <property type="entry name" value="HAD_sf"/>
</dbReference>
<evidence type="ECO:0000256" key="3">
    <source>
        <dbReference type="ARBA" id="ARBA00037324"/>
    </source>
</evidence>
<dbReference type="GO" id="GO:0005634">
    <property type="term" value="C:nucleus"/>
    <property type="evidence" value="ECO:0007669"/>
    <property type="project" value="UniProtKB-ARBA"/>
</dbReference>
<dbReference type="FunFam" id="3.40.50.1000:FF:000015">
    <property type="entry name" value="CTD small phosphatase-like protein 2"/>
    <property type="match status" value="1"/>
</dbReference>
<dbReference type="Gene3D" id="3.40.50.1000">
    <property type="entry name" value="HAD superfamily/HAD-like"/>
    <property type="match status" value="1"/>
</dbReference>
<dbReference type="SUPFAM" id="SSF56784">
    <property type="entry name" value="HAD-like"/>
    <property type="match status" value="1"/>
</dbReference>
<feature type="region of interest" description="Disordered" evidence="5">
    <location>
        <begin position="1"/>
        <end position="23"/>
    </location>
</feature>
<dbReference type="InterPro" id="IPR050365">
    <property type="entry name" value="TIM50"/>
</dbReference>
<dbReference type="Pfam" id="PF03031">
    <property type="entry name" value="NIF"/>
    <property type="match status" value="1"/>
</dbReference>
<keyword evidence="2" id="KW-0904">Protein phosphatase</keyword>
<dbReference type="CDD" id="cd07521">
    <property type="entry name" value="HAD_FCP1-like"/>
    <property type="match status" value="1"/>
</dbReference>
<dbReference type="GO" id="GO:0004721">
    <property type="term" value="F:phosphoprotein phosphatase activity"/>
    <property type="evidence" value="ECO:0007669"/>
    <property type="project" value="UniProtKB-KW"/>
</dbReference>
<keyword evidence="1" id="KW-0378">Hydrolase</keyword>
<sequence length="423" mass="47632">MSTVKVMASPYAHGKKSPPQLHQGLPDGVPSLLWCSLGRCFLADQIVFFRAPAVDATTPIASAKRPRMSHLQNDGMSPVDSRELDQDSYLPTPPNIGTSPEDLNTPDRLTQPETGSSSDFRDRMSSFFSPVLRFLGGKDDDGKSPASSDLGEERFAEHLSSPMSTASPRSKSRREYDARNGLSGGVRTSPSESSDNTSESTADEDALEFNTYLFMKQLPPYHSVNEPNKICLPPRSPELQDKMTLVLDLDETLVHCTIDEVPNPDHIFPVQFNGFYYQVYVRLRPHLQHFLRAVSQMFEVVVFTASQKVYADALLDIIDPKHELVRHRLFREACLCVEGNYLKDLNVLGRDLKRTVLVDNSPHAFGYQVDNGIPIESWYESDADNELLRLLGFLQRLQKEDDVRALVRDEFDTQRLISEAGRR</sequence>
<organism evidence="7">
    <name type="scientific">Pinguiococcus pyrenoidosus</name>
    <dbReference type="NCBI Taxonomy" id="172671"/>
    <lineage>
        <taxon>Eukaryota</taxon>
        <taxon>Sar</taxon>
        <taxon>Stramenopiles</taxon>
        <taxon>Ochrophyta</taxon>
        <taxon>Pinguiophyceae</taxon>
        <taxon>Pinguiochrysidales</taxon>
        <taxon>Pinguiochrysidaceae</taxon>
        <taxon>Pinguiococcus</taxon>
    </lineage>
</organism>
<feature type="region of interest" description="Disordered" evidence="5">
    <location>
        <begin position="65"/>
        <end position="123"/>
    </location>
</feature>
<dbReference type="PROSITE" id="PS50969">
    <property type="entry name" value="FCP1"/>
    <property type="match status" value="1"/>
</dbReference>
<feature type="domain" description="FCP1 homology" evidence="6">
    <location>
        <begin position="238"/>
        <end position="397"/>
    </location>
</feature>
<comment type="function">
    <text evidence="3">Probable phosphatase.</text>
</comment>
<accession>A0A7R9U5L6</accession>
<proteinExistence type="inferred from homology"/>
<evidence type="ECO:0000256" key="5">
    <source>
        <dbReference type="SAM" id="MobiDB-lite"/>
    </source>
</evidence>
<evidence type="ECO:0000256" key="2">
    <source>
        <dbReference type="ARBA" id="ARBA00022912"/>
    </source>
</evidence>
<protein>
    <recommendedName>
        <fullName evidence="6">FCP1 homology domain-containing protein</fullName>
    </recommendedName>
</protein>